<gene>
    <name evidence="3" type="ORF">E4V82_17735</name>
</gene>
<dbReference type="RefSeq" id="WP_152753342.1">
    <property type="nucleotide sequence ID" value="NZ_CP077624.1"/>
</dbReference>
<dbReference type="SUPFAM" id="SSF54637">
    <property type="entry name" value="Thioesterase/thiol ester dehydrase-isomerase"/>
    <property type="match status" value="1"/>
</dbReference>
<reference evidence="3 4" key="1">
    <citation type="journal article" date="2019" name="Lett. Appl. Microbiol.">
        <title>A case of 'blown pack' spoilage of vacuum-packaged pork likely associated with Clostridium estertheticum in Canada.</title>
        <authorList>
            <person name="Zhang P."/>
            <person name="Ward P."/>
            <person name="McMullen L.M."/>
            <person name="Yang X."/>
        </authorList>
    </citation>
    <scope>NUCLEOTIDE SEQUENCE [LARGE SCALE GENOMIC DNA]</scope>
    <source>
        <strain evidence="3 4">MA19</strain>
    </source>
</reference>
<protein>
    <submittedName>
        <fullName evidence="3">MaoC family dehydratase</fullName>
    </submittedName>
</protein>
<dbReference type="CDD" id="cd03449">
    <property type="entry name" value="R_hydratase"/>
    <property type="match status" value="1"/>
</dbReference>
<dbReference type="Proteomes" id="UP000342249">
    <property type="component" value="Unassembled WGS sequence"/>
</dbReference>
<feature type="domain" description="MaoC-like" evidence="2">
    <location>
        <begin position="16"/>
        <end position="115"/>
    </location>
</feature>
<dbReference type="GO" id="GO:0019171">
    <property type="term" value="F:(3R)-hydroxyacyl-[acyl-carrier-protein] dehydratase activity"/>
    <property type="evidence" value="ECO:0007669"/>
    <property type="project" value="TreeGrafter"/>
</dbReference>
<dbReference type="InterPro" id="IPR002539">
    <property type="entry name" value="MaoC-like_dom"/>
</dbReference>
<sequence>MFGKKINDINIGDEAQFSKTISESDVYGFAGIVGDFNPVHINKEYAKKTIFKQRIAHGIIGTGLISTVIGTYLPGEGTIYLSQSTKFKKPVYFEDTITAIVRVIEKNDEKNKIKLYTKCINQNDEIVIEGESLVMPPK</sequence>
<keyword evidence="1" id="KW-0456">Lyase</keyword>
<dbReference type="Pfam" id="PF01575">
    <property type="entry name" value="MaoC_dehydratas"/>
    <property type="match status" value="1"/>
</dbReference>
<accession>A0A5N7ISR4</accession>
<dbReference type="InterPro" id="IPR029069">
    <property type="entry name" value="HotDog_dom_sf"/>
</dbReference>
<comment type="caution">
    <text evidence="3">The sequence shown here is derived from an EMBL/GenBank/DDBJ whole genome shotgun (WGS) entry which is preliminary data.</text>
</comment>
<dbReference type="EMBL" id="SPSF01000043">
    <property type="protein sequence ID" value="MPQ63940.1"/>
    <property type="molecule type" value="Genomic_DNA"/>
</dbReference>
<dbReference type="AlphaFoldDB" id="A0A5N7ISR4"/>
<evidence type="ECO:0000313" key="3">
    <source>
        <dbReference type="EMBL" id="MPQ63940.1"/>
    </source>
</evidence>
<dbReference type="InterPro" id="IPR050965">
    <property type="entry name" value="UPF0336/Enoyl-CoA_hydratase"/>
</dbReference>
<organism evidence="3 4">
    <name type="scientific">Clostridium estertheticum</name>
    <dbReference type="NCBI Taxonomy" id="238834"/>
    <lineage>
        <taxon>Bacteria</taxon>
        <taxon>Bacillati</taxon>
        <taxon>Bacillota</taxon>
        <taxon>Clostridia</taxon>
        <taxon>Eubacteriales</taxon>
        <taxon>Clostridiaceae</taxon>
        <taxon>Clostridium</taxon>
    </lineage>
</organism>
<dbReference type="PANTHER" id="PTHR43437:SF3">
    <property type="entry name" value="HYDROXYACYL-THIOESTER DEHYDRATASE TYPE 2, MITOCHONDRIAL"/>
    <property type="match status" value="1"/>
</dbReference>
<dbReference type="Gene3D" id="3.10.129.10">
    <property type="entry name" value="Hotdog Thioesterase"/>
    <property type="match status" value="1"/>
</dbReference>
<evidence type="ECO:0000313" key="4">
    <source>
        <dbReference type="Proteomes" id="UP000342249"/>
    </source>
</evidence>
<evidence type="ECO:0000259" key="2">
    <source>
        <dbReference type="Pfam" id="PF01575"/>
    </source>
</evidence>
<name>A0A5N7ISR4_9CLOT</name>
<dbReference type="FunFam" id="3.10.129.10:FF:000042">
    <property type="entry name" value="MaoC domain protein dehydratase"/>
    <property type="match status" value="1"/>
</dbReference>
<dbReference type="GO" id="GO:0006633">
    <property type="term" value="P:fatty acid biosynthetic process"/>
    <property type="evidence" value="ECO:0007669"/>
    <property type="project" value="TreeGrafter"/>
</dbReference>
<dbReference type="PANTHER" id="PTHR43437">
    <property type="entry name" value="HYDROXYACYL-THIOESTER DEHYDRATASE TYPE 2, MITOCHONDRIAL-RELATED"/>
    <property type="match status" value="1"/>
</dbReference>
<evidence type="ECO:0000256" key="1">
    <source>
        <dbReference type="ARBA" id="ARBA00023239"/>
    </source>
</evidence>
<proteinExistence type="predicted"/>